<dbReference type="SUPFAM" id="SSF52200">
    <property type="entry name" value="Toll/Interleukin receptor TIR domain"/>
    <property type="match status" value="2"/>
</dbReference>
<dbReference type="InterPro" id="IPR000157">
    <property type="entry name" value="TIR_dom"/>
</dbReference>
<dbReference type="PANTHER" id="PTHR32009">
    <property type="entry name" value="TMV RESISTANCE PROTEIN N-LIKE"/>
    <property type="match status" value="1"/>
</dbReference>
<dbReference type="FunFam" id="3.40.50.10140:FF:000007">
    <property type="entry name" value="Disease resistance protein (TIR-NBS-LRR class)"/>
    <property type="match status" value="1"/>
</dbReference>
<organism evidence="3">
    <name type="scientific">Brassica napus</name>
    <name type="common">Rape</name>
    <dbReference type="NCBI Taxonomy" id="3708"/>
    <lineage>
        <taxon>Eukaryota</taxon>
        <taxon>Viridiplantae</taxon>
        <taxon>Streptophyta</taxon>
        <taxon>Embryophyta</taxon>
        <taxon>Tracheophyta</taxon>
        <taxon>Spermatophyta</taxon>
        <taxon>Magnoliopsida</taxon>
        <taxon>eudicotyledons</taxon>
        <taxon>Gunneridae</taxon>
        <taxon>Pentapetalae</taxon>
        <taxon>rosids</taxon>
        <taxon>malvids</taxon>
        <taxon>Brassicales</taxon>
        <taxon>Brassicaceae</taxon>
        <taxon>Brassiceae</taxon>
        <taxon>Brassica</taxon>
    </lineage>
</organism>
<dbReference type="Pfam" id="PF01582">
    <property type="entry name" value="TIR"/>
    <property type="match status" value="2"/>
</dbReference>
<dbReference type="PROSITE" id="PS50104">
    <property type="entry name" value="TIR"/>
    <property type="match status" value="2"/>
</dbReference>
<dbReference type="InterPro" id="IPR035897">
    <property type="entry name" value="Toll_tir_struct_dom_sf"/>
</dbReference>
<dbReference type="PANTHER" id="PTHR32009:SF85">
    <property type="entry name" value="TIR DOMAIN-CONTAINING PROTEIN"/>
    <property type="match status" value="1"/>
</dbReference>
<dbReference type="AlphaFoldDB" id="A0A816RET0"/>
<protein>
    <submittedName>
        <fullName evidence="3">(rape) hypothetical protein</fullName>
    </submittedName>
</protein>
<feature type="domain" description="TIR" evidence="2">
    <location>
        <begin position="9"/>
        <end position="186"/>
    </location>
</feature>
<dbReference type="EMBL" id="HG994365">
    <property type="protein sequence ID" value="CAF2071067.1"/>
    <property type="molecule type" value="Genomic_DNA"/>
</dbReference>
<accession>A0A816RET0</accession>
<feature type="domain" description="TIR" evidence="2">
    <location>
        <begin position="336"/>
        <end position="480"/>
    </location>
</feature>
<evidence type="ECO:0000256" key="1">
    <source>
        <dbReference type="ARBA" id="ARBA00023027"/>
    </source>
</evidence>
<proteinExistence type="predicted"/>
<dbReference type="Proteomes" id="UP001295469">
    <property type="component" value="Chromosome C01"/>
</dbReference>
<name>A0A816RET0_BRANA</name>
<keyword evidence="1" id="KW-0520">NAD</keyword>
<evidence type="ECO:0000313" key="3">
    <source>
        <dbReference type="EMBL" id="CAF2071067.1"/>
    </source>
</evidence>
<gene>
    <name evidence="3" type="ORF">DARMORV10_C01P18380.1</name>
</gene>
<reference evidence="3" key="1">
    <citation type="submission" date="2021-01" db="EMBL/GenBank/DDBJ databases">
        <authorList>
            <consortium name="Genoscope - CEA"/>
            <person name="William W."/>
        </authorList>
    </citation>
    <scope>NUCLEOTIDE SEQUENCE</scope>
</reference>
<evidence type="ECO:0000259" key="2">
    <source>
        <dbReference type="PROSITE" id="PS50104"/>
    </source>
</evidence>
<sequence length="790" mass="89044">MTKFSRSWKHDQVFISFRGESLRKNLVSNLIEEFKRKKINYFIDEDETRGRPITTLFKRIRESGVALILFSNTYPESYWCLDELAEIKKQVEIGNLNAFPVFYEVAPDSVKRQTGSFGSNLLKTADLVRYQVDRGSYESILETEAWIWGWREALVYIGGILGSPHKKGGPEGPLVTDIVKAVTSLLQALNLKKSVLKDLITKPSIHSVSMILDDLVFLDLISLKNPELGQGLTKHGQAGSIILLLLGSLDEFEFQPLLLSKKPQRFPGNKPVVSQEIQDQSYPSPVQVTNVLATVESNDNTRNRLGDDKNSDDDTLACFTFLCNIMKHCAMMMRPPPDRAVISFGEEQLEETLVSSLISPPPDRAFISFGDKQLEKTLVSSLKIELEAKGISVYVENETKERIKESKVAIVVFSAKYPESPQCLDELFEIKKLMDAREIDPFPIFYKMENVSNLAQSVKLIQGWFLYRLLKIEQEVRKDVNRKSVKSILDTEARIWGWRQAIRSISSKPGFSNEYSSDPLFLTAVMTKVKEMFEFKDRPKKSSQMIEETPLMHQHDDLFYSLASFLQALNLENTDLEGFREHNGLISLSLKRYPNLVFLNLGSFDNMVEFKCSKSFEFLIKGLGMNHHSISRFEEPSWVLVSSQNHQYHINQVQNPSSRHVASPTTPQRSLLAFAPPDTPLGVADDTSSTVVVASDVATFTPTSPVEAEPATPPVTTSELTTTNLVTLPAPISNSLTNEVEGNVSGSTFEALDTGSRFEKGDTSQRTRGGRLIKPTQKVLEMQWTLARRT</sequence>
<dbReference type="Gene3D" id="3.40.50.10140">
    <property type="entry name" value="Toll/interleukin-1 receptor homology (TIR) domain"/>
    <property type="match status" value="2"/>
</dbReference>
<dbReference type="SMART" id="SM00255">
    <property type="entry name" value="TIR"/>
    <property type="match status" value="2"/>
</dbReference>
<dbReference type="GO" id="GO:0007165">
    <property type="term" value="P:signal transduction"/>
    <property type="evidence" value="ECO:0007669"/>
    <property type="project" value="InterPro"/>
</dbReference>